<evidence type="ECO:0000256" key="1">
    <source>
        <dbReference type="ARBA" id="ARBA00007992"/>
    </source>
</evidence>
<evidence type="ECO:0000313" key="10">
    <source>
        <dbReference type="Proteomes" id="UP000447873"/>
    </source>
</evidence>
<dbReference type="EMBL" id="WNWQ01000332">
    <property type="protein sequence ID" value="KAE9970335.1"/>
    <property type="molecule type" value="Genomic_DNA"/>
</dbReference>
<keyword evidence="11" id="KW-1185">Reference proteome</keyword>
<dbReference type="GO" id="GO:0071949">
    <property type="term" value="F:FAD binding"/>
    <property type="evidence" value="ECO:0007669"/>
    <property type="project" value="InterPro"/>
</dbReference>
<feature type="domain" description="FAD-binding" evidence="6">
    <location>
        <begin position="8"/>
        <end position="343"/>
    </location>
</feature>
<evidence type="ECO:0000313" key="11">
    <source>
        <dbReference type="Proteomes" id="UP000490939"/>
    </source>
</evidence>
<reference evidence="9 10" key="1">
    <citation type="submission" date="2018-12" db="EMBL/GenBank/DDBJ databases">
        <title>Venturia inaequalis Genome Resource.</title>
        <authorList>
            <person name="Lichtner F.J."/>
        </authorList>
    </citation>
    <scope>NUCLEOTIDE SEQUENCE [LARGE SCALE GENOMIC DNA]</scope>
    <source>
        <strain evidence="9 10">120213</strain>
        <strain evidence="7">Bline_iso_100314</strain>
        <strain evidence="8 11">DMI_063113</strain>
    </source>
</reference>
<proteinExistence type="inferred from homology"/>
<keyword evidence="4" id="KW-0560">Oxidoreductase</keyword>
<dbReference type="PRINTS" id="PR00420">
    <property type="entry name" value="RNGMNOXGNASE"/>
</dbReference>
<dbReference type="Gene3D" id="3.50.50.60">
    <property type="entry name" value="FAD/NAD(P)-binding domain"/>
    <property type="match status" value="1"/>
</dbReference>
<dbReference type="EMBL" id="WNWR01000314">
    <property type="protein sequence ID" value="KAE9983570.1"/>
    <property type="molecule type" value="Genomic_DNA"/>
</dbReference>
<comment type="similarity">
    <text evidence="1">Belongs to the paxM FAD-dependent monooxygenase family.</text>
</comment>
<dbReference type="Proteomes" id="UP000447873">
    <property type="component" value="Unassembled WGS sequence"/>
</dbReference>
<evidence type="ECO:0000259" key="6">
    <source>
        <dbReference type="Pfam" id="PF01494"/>
    </source>
</evidence>
<dbReference type="SUPFAM" id="SSF54373">
    <property type="entry name" value="FAD-linked reductases, C-terminal domain"/>
    <property type="match status" value="1"/>
</dbReference>
<evidence type="ECO:0000313" key="8">
    <source>
        <dbReference type="EMBL" id="KAE9983570.1"/>
    </source>
</evidence>
<organism evidence="9 10">
    <name type="scientific">Venturia inaequalis</name>
    <name type="common">Apple scab fungus</name>
    <dbReference type="NCBI Taxonomy" id="5025"/>
    <lineage>
        <taxon>Eukaryota</taxon>
        <taxon>Fungi</taxon>
        <taxon>Dikarya</taxon>
        <taxon>Ascomycota</taxon>
        <taxon>Pezizomycotina</taxon>
        <taxon>Dothideomycetes</taxon>
        <taxon>Pleosporomycetidae</taxon>
        <taxon>Venturiales</taxon>
        <taxon>Venturiaceae</taxon>
        <taxon>Venturia</taxon>
    </lineage>
</organism>
<dbReference type="PANTHER" id="PTHR13789">
    <property type="entry name" value="MONOOXYGENASE"/>
    <property type="match status" value="1"/>
</dbReference>
<dbReference type="Pfam" id="PF01494">
    <property type="entry name" value="FAD_binding_3"/>
    <property type="match status" value="1"/>
</dbReference>
<dbReference type="EMBL" id="WNWS01000051">
    <property type="protein sequence ID" value="KAE9984369.1"/>
    <property type="molecule type" value="Genomic_DNA"/>
</dbReference>
<dbReference type="Proteomes" id="UP000433883">
    <property type="component" value="Unassembled WGS sequence"/>
</dbReference>
<evidence type="ECO:0000256" key="4">
    <source>
        <dbReference type="ARBA" id="ARBA00023002"/>
    </source>
</evidence>
<comment type="caution">
    <text evidence="9">The sequence shown here is derived from an EMBL/GenBank/DDBJ whole genome shotgun (WGS) entry which is preliminary data.</text>
</comment>
<protein>
    <recommendedName>
        <fullName evidence="6">FAD-binding domain-containing protein</fullName>
    </recommendedName>
</protein>
<evidence type="ECO:0000256" key="2">
    <source>
        <dbReference type="ARBA" id="ARBA00022630"/>
    </source>
</evidence>
<dbReference type="InterPro" id="IPR050493">
    <property type="entry name" value="FAD-dep_Monooxygenase_BioMet"/>
</dbReference>
<keyword evidence="3" id="KW-0274">FAD</keyword>
<name>A0A8H3Z3W8_VENIN</name>
<evidence type="ECO:0000256" key="3">
    <source>
        <dbReference type="ARBA" id="ARBA00022827"/>
    </source>
</evidence>
<dbReference type="AlphaFoldDB" id="A0A8H3Z3W8"/>
<evidence type="ECO:0000313" key="7">
    <source>
        <dbReference type="EMBL" id="KAE9970335.1"/>
    </source>
</evidence>
<keyword evidence="2" id="KW-0285">Flavoprotein</keyword>
<evidence type="ECO:0000313" key="9">
    <source>
        <dbReference type="EMBL" id="KAE9984369.1"/>
    </source>
</evidence>
<sequence length="447" mass="49199">MDRSKTPQVGIIGAGIGGLSAAIALRRAGWQCEVFERSTFKNEIGAAIYVTPNATRCLHRWGFDFEKARPTENRHSRMMSARDLKVLNRQDFSGLEGEFGFKWWGFHRVDLHKGLLDLAVGVGGGKGVPAVVRLGCEVKEVGFEKGTIVLGDGSCVEKDLIIVADGVHSQIVDQLSGGSSSLKDSGRSIYRCLIPMDKIMADPAVRTIYEDQEPGFLSIRDPIDEVIFANYACRANQVLNCAIVHNSRPDTREHETASWNQPVSLDDILETIHNFHPTAKRIIELASTDDADIKVHRQMIRKALSTFVRDTTVVIGDAGHVMLPMYAAGGAMAIESAACLGALFENVAAPVGRDFVKKRLMLFDELRLGRCNMTMLLSNAGLPGMSAPGVEKEVRRFYDGLVPKPGSLQWIPENRPIWFGYDVVEETAKRLELDREAENGGSLRMSG</sequence>
<keyword evidence="5" id="KW-0503">Monooxygenase</keyword>
<gene>
    <name evidence="7" type="ORF">BLS_004970</name>
    <name evidence="8" type="ORF">EG327_005427</name>
    <name evidence="9" type="ORF">EG328_008855</name>
</gene>
<evidence type="ECO:0000256" key="5">
    <source>
        <dbReference type="ARBA" id="ARBA00023033"/>
    </source>
</evidence>
<dbReference type="Proteomes" id="UP000490939">
    <property type="component" value="Unassembled WGS sequence"/>
</dbReference>
<dbReference type="SUPFAM" id="SSF51905">
    <property type="entry name" value="FAD/NAD(P)-binding domain"/>
    <property type="match status" value="1"/>
</dbReference>
<dbReference type="GO" id="GO:0004497">
    <property type="term" value="F:monooxygenase activity"/>
    <property type="evidence" value="ECO:0007669"/>
    <property type="project" value="UniProtKB-KW"/>
</dbReference>
<accession>A0A8H3Z3W8</accession>
<dbReference type="PANTHER" id="PTHR13789:SF215">
    <property type="entry name" value="FAD-BINDING DOMAIN-CONTAINING PROTEIN-RELATED"/>
    <property type="match status" value="1"/>
</dbReference>
<dbReference type="InterPro" id="IPR002938">
    <property type="entry name" value="FAD-bd"/>
</dbReference>
<dbReference type="InterPro" id="IPR036188">
    <property type="entry name" value="FAD/NAD-bd_sf"/>
</dbReference>